<dbReference type="EMBL" id="KN834923">
    <property type="protein sequence ID" value="KIK50176.1"/>
    <property type="molecule type" value="Genomic_DNA"/>
</dbReference>
<dbReference type="AlphaFoldDB" id="A0A0D0B7T6"/>
<sequence>MAPGAGFYLAQVRIEDPVFLTPDDVLFLQTQIVDIECQMTQFKKEALEHLKESSQVTAIEHRQEAMHTRILLLKNVLAPIRHIPFDILFLIFELVCCSTSKILDAMHSATIISQVCIAWSKAAHATSRIWTRLSLSFKLNPRSFLGDFSWVKAWLTRSRGRPLKVLIELVPEIRPDEVPIHKLTQLVESIAPFSCQIQTMTVLGDPDTYRPLFRLPPSSFLMLEEICISLVRGSDSKKTATLLKGPKLRRVTIGEPFCHDSSEPSVLESFALAEEQLTMLVIRGPKFQSDRAVYLDVLQRCKALEHLTIYLSLPLPSAQPFLGFHEGTSVSLPGLRTLDVTCHQVTGSGVNLLQCLTCPRLEGLVLSWQGQNLLELVLDVTNFQSRSAVALLVLTLDLTGIGQISGQHSHFITGQIVNLLTIFPTVTRFKLLSKVYDVDHLIQAMIWNGDESQPKLLPKLRILEFVQREATSDQHSTSHLEAMVSSRCAANGSEGRLEALFLYGSQFGEDSVRIQERKLGIELHYNSYA</sequence>
<proteinExistence type="predicted"/>
<dbReference type="OrthoDB" id="3268380at2759"/>
<keyword evidence="2" id="KW-1185">Reference proteome</keyword>
<evidence type="ECO:0008006" key="3">
    <source>
        <dbReference type="Google" id="ProtNLM"/>
    </source>
</evidence>
<dbReference type="SUPFAM" id="SSF52047">
    <property type="entry name" value="RNI-like"/>
    <property type="match status" value="1"/>
</dbReference>
<accession>A0A0D0B7T6</accession>
<evidence type="ECO:0000313" key="1">
    <source>
        <dbReference type="EMBL" id="KIK50176.1"/>
    </source>
</evidence>
<dbReference type="InterPro" id="IPR032675">
    <property type="entry name" value="LRR_dom_sf"/>
</dbReference>
<protein>
    <recommendedName>
        <fullName evidence="3">F-box domain-containing protein</fullName>
    </recommendedName>
</protein>
<dbReference type="Gene3D" id="3.80.10.10">
    <property type="entry name" value="Ribonuclease Inhibitor"/>
    <property type="match status" value="1"/>
</dbReference>
<organism evidence="1 2">
    <name type="scientific">Collybiopsis luxurians FD-317 M1</name>
    <dbReference type="NCBI Taxonomy" id="944289"/>
    <lineage>
        <taxon>Eukaryota</taxon>
        <taxon>Fungi</taxon>
        <taxon>Dikarya</taxon>
        <taxon>Basidiomycota</taxon>
        <taxon>Agaricomycotina</taxon>
        <taxon>Agaricomycetes</taxon>
        <taxon>Agaricomycetidae</taxon>
        <taxon>Agaricales</taxon>
        <taxon>Marasmiineae</taxon>
        <taxon>Omphalotaceae</taxon>
        <taxon>Collybiopsis</taxon>
        <taxon>Collybiopsis luxurians</taxon>
    </lineage>
</organism>
<dbReference type="Proteomes" id="UP000053593">
    <property type="component" value="Unassembled WGS sequence"/>
</dbReference>
<dbReference type="HOGENOM" id="CLU_473304_0_0_1"/>
<name>A0A0D0B7T6_9AGAR</name>
<reference evidence="1 2" key="1">
    <citation type="submission" date="2014-04" db="EMBL/GenBank/DDBJ databases">
        <title>Evolutionary Origins and Diversification of the Mycorrhizal Mutualists.</title>
        <authorList>
            <consortium name="DOE Joint Genome Institute"/>
            <consortium name="Mycorrhizal Genomics Consortium"/>
            <person name="Kohler A."/>
            <person name="Kuo A."/>
            <person name="Nagy L.G."/>
            <person name="Floudas D."/>
            <person name="Copeland A."/>
            <person name="Barry K.W."/>
            <person name="Cichocki N."/>
            <person name="Veneault-Fourrey C."/>
            <person name="LaButti K."/>
            <person name="Lindquist E.A."/>
            <person name="Lipzen A."/>
            <person name="Lundell T."/>
            <person name="Morin E."/>
            <person name="Murat C."/>
            <person name="Riley R."/>
            <person name="Ohm R."/>
            <person name="Sun H."/>
            <person name="Tunlid A."/>
            <person name="Henrissat B."/>
            <person name="Grigoriev I.V."/>
            <person name="Hibbett D.S."/>
            <person name="Martin F."/>
        </authorList>
    </citation>
    <scope>NUCLEOTIDE SEQUENCE [LARGE SCALE GENOMIC DNA]</scope>
    <source>
        <strain evidence="1 2">FD-317 M1</strain>
    </source>
</reference>
<evidence type="ECO:0000313" key="2">
    <source>
        <dbReference type="Proteomes" id="UP000053593"/>
    </source>
</evidence>
<gene>
    <name evidence="1" type="ORF">GYMLUDRAFT_65383</name>
</gene>